<gene>
    <name evidence="3" type="ORF">HMPREF0179_00081</name>
</gene>
<protein>
    <recommendedName>
        <fullName evidence="2">HTH cro/C1-type domain-containing protein</fullName>
    </recommendedName>
</protein>
<dbReference type="InterPro" id="IPR001387">
    <property type="entry name" value="Cro/C1-type_HTH"/>
</dbReference>
<sequence>MESLQERLKAVRGAMTQSEFATRLRTPLTTLGRYERGANMPDLAFIINVCTIFDVSPEWLLFGRGVMREQSKEYPSSGCGCRQCPLVLKELDEERTERRELSVENRQLYAENRKLLQENGRLREELARLRPFSLGAG</sequence>
<keyword evidence="1" id="KW-0175">Coiled coil</keyword>
<dbReference type="RefSeq" id="WP_005023984.1">
    <property type="nucleotide sequence ID" value="NZ_KE150239.1"/>
</dbReference>
<comment type="caution">
    <text evidence="3">The sequence shown here is derived from an EMBL/GenBank/DDBJ whole genome shotgun (WGS) entry which is preliminary data.</text>
</comment>
<proteinExistence type="predicted"/>
<reference evidence="3 4" key="2">
    <citation type="submission" date="2013-04" db="EMBL/GenBank/DDBJ databases">
        <title>The Genome Sequence of Bilophila wadsworthia 3_1_6.</title>
        <authorList>
            <consortium name="The Broad Institute Genomics Platform"/>
            <person name="Earl A."/>
            <person name="Ward D."/>
            <person name="Feldgarden M."/>
            <person name="Gevers D."/>
            <person name="Sibley C."/>
            <person name="Strauss J."/>
            <person name="Allen-Vercoe E."/>
            <person name="Walker B."/>
            <person name="Young S."/>
            <person name="Zeng Q."/>
            <person name="Gargeya S."/>
            <person name="Fitzgerald M."/>
            <person name="Haas B."/>
            <person name="Abouelleil A."/>
            <person name="Allen A.W."/>
            <person name="Alvarado L."/>
            <person name="Arachchi H.M."/>
            <person name="Berlin A.M."/>
            <person name="Chapman S.B."/>
            <person name="Gainer-Dewar J."/>
            <person name="Goldberg J."/>
            <person name="Griggs A."/>
            <person name="Gujja S."/>
            <person name="Hansen M."/>
            <person name="Howarth C."/>
            <person name="Imamovic A."/>
            <person name="Ireland A."/>
            <person name="Larimer J."/>
            <person name="McCowan C."/>
            <person name="Murphy C."/>
            <person name="Pearson M."/>
            <person name="Poon T.W."/>
            <person name="Priest M."/>
            <person name="Roberts A."/>
            <person name="Saif S."/>
            <person name="Shea T."/>
            <person name="Sisk P."/>
            <person name="Sykes S."/>
            <person name="Wortman J."/>
            <person name="Nusbaum C."/>
            <person name="Birren B."/>
        </authorList>
    </citation>
    <scope>NUCLEOTIDE SEQUENCE [LARGE SCALE GENOMIC DNA]</scope>
    <source>
        <strain evidence="3 4">3_1_6</strain>
    </source>
</reference>
<evidence type="ECO:0000313" key="4">
    <source>
        <dbReference type="Proteomes" id="UP000006034"/>
    </source>
</evidence>
<organism evidence="3 4">
    <name type="scientific">Bilophila wadsworthia (strain 3_1_6)</name>
    <dbReference type="NCBI Taxonomy" id="563192"/>
    <lineage>
        <taxon>Bacteria</taxon>
        <taxon>Pseudomonadati</taxon>
        <taxon>Thermodesulfobacteriota</taxon>
        <taxon>Desulfovibrionia</taxon>
        <taxon>Desulfovibrionales</taxon>
        <taxon>Desulfovibrionaceae</taxon>
        <taxon>Bilophila</taxon>
    </lineage>
</organism>
<dbReference type="GO" id="GO:0003677">
    <property type="term" value="F:DNA binding"/>
    <property type="evidence" value="ECO:0007669"/>
    <property type="project" value="InterPro"/>
</dbReference>
<dbReference type="GeneID" id="78087120"/>
<dbReference type="PROSITE" id="PS50943">
    <property type="entry name" value="HTH_CROC1"/>
    <property type="match status" value="1"/>
</dbReference>
<reference evidence="3 4" key="1">
    <citation type="submission" date="2010-10" db="EMBL/GenBank/DDBJ databases">
        <authorList>
            <consortium name="The Broad Institute Genome Sequencing Platform"/>
            <person name="Ward D."/>
            <person name="Earl A."/>
            <person name="Feldgarden M."/>
            <person name="Young S.K."/>
            <person name="Gargeya S."/>
            <person name="Zeng Q."/>
            <person name="Alvarado L."/>
            <person name="Berlin A."/>
            <person name="Bochicchio J."/>
            <person name="Chapman S.B."/>
            <person name="Chen Z."/>
            <person name="Freedman E."/>
            <person name="Gellesch M."/>
            <person name="Goldberg J."/>
            <person name="Griggs A."/>
            <person name="Gujja S."/>
            <person name="Heilman E."/>
            <person name="Heiman D."/>
            <person name="Howarth C."/>
            <person name="Mehta T."/>
            <person name="Neiman D."/>
            <person name="Pearson M."/>
            <person name="Roberts A."/>
            <person name="Saif S."/>
            <person name="Shea T."/>
            <person name="Shenoy N."/>
            <person name="Sisk P."/>
            <person name="Stolte C."/>
            <person name="Sykes S."/>
            <person name="White J."/>
            <person name="Yandava C."/>
            <person name="Allen-Vercoe E."/>
            <person name="Sibley C."/>
            <person name="Ambrose C.E."/>
            <person name="Strauss J."/>
            <person name="Daigneault M."/>
            <person name="Haas B."/>
            <person name="Nusbaum C."/>
            <person name="Birren B."/>
        </authorList>
    </citation>
    <scope>NUCLEOTIDE SEQUENCE [LARGE SCALE GENOMIC DNA]</scope>
    <source>
        <strain evidence="3 4">3_1_6</strain>
    </source>
</reference>
<evidence type="ECO:0000313" key="3">
    <source>
        <dbReference type="EMBL" id="EFV46041.1"/>
    </source>
</evidence>
<dbReference type="Proteomes" id="UP000006034">
    <property type="component" value="Unassembled WGS sequence"/>
</dbReference>
<dbReference type="SUPFAM" id="SSF47413">
    <property type="entry name" value="lambda repressor-like DNA-binding domains"/>
    <property type="match status" value="1"/>
</dbReference>
<dbReference type="eggNOG" id="COG1396">
    <property type="taxonomic scope" value="Bacteria"/>
</dbReference>
<dbReference type="HOGENOM" id="CLU_1649429_0_0_7"/>
<evidence type="ECO:0000256" key="1">
    <source>
        <dbReference type="SAM" id="Coils"/>
    </source>
</evidence>
<dbReference type="InterPro" id="IPR010982">
    <property type="entry name" value="Lambda_DNA-bd_dom_sf"/>
</dbReference>
<dbReference type="Gene3D" id="1.10.260.40">
    <property type="entry name" value="lambda repressor-like DNA-binding domains"/>
    <property type="match status" value="1"/>
</dbReference>
<dbReference type="EMBL" id="ADCP02000002">
    <property type="protein sequence ID" value="EFV46041.1"/>
    <property type="molecule type" value="Genomic_DNA"/>
</dbReference>
<dbReference type="STRING" id="563192.HMPREF0179_00081"/>
<evidence type="ECO:0000259" key="2">
    <source>
        <dbReference type="PROSITE" id="PS50943"/>
    </source>
</evidence>
<name>E5Y1S3_BILW3</name>
<dbReference type="OrthoDB" id="5460127at2"/>
<dbReference type="CDD" id="cd00093">
    <property type="entry name" value="HTH_XRE"/>
    <property type="match status" value="1"/>
</dbReference>
<accession>E5Y1S3</accession>
<dbReference type="SMART" id="SM00530">
    <property type="entry name" value="HTH_XRE"/>
    <property type="match status" value="1"/>
</dbReference>
<feature type="domain" description="HTH cro/C1-type" evidence="2">
    <location>
        <begin position="15"/>
        <end position="60"/>
    </location>
</feature>
<dbReference type="AlphaFoldDB" id="E5Y1S3"/>
<feature type="coiled-coil region" evidence="1">
    <location>
        <begin position="91"/>
        <end position="125"/>
    </location>
</feature>
<dbReference type="Pfam" id="PF01381">
    <property type="entry name" value="HTH_3"/>
    <property type="match status" value="1"/>
</dbReference>
<keyword evidence="4" id="KW-1185">Reference proteome</keyword>